<dbReference type="InterPro" id="IPR036390">
    <property type="entry name" value="WH_DNA-bd_sf"/>
</dbReference>
<dbReference type="Pfam" id="PF01978">
    <property type="entry name" value="TrmB"/>
    <property type="match status" value="1"/>
</dbReference>
<keyword evidence="3" id="KW-1185">Reference proteome</keyword>
<dbReference type="InterPro" id="IPR036388">
    <property type="entry name" value="WH-like_DNA-bd_sf"/>
</dbReference>
<dbReference type="PANTHER" id="PTHR34293">
    <property type="entry name" value="HTH-TYPE TRANSCRIPTIONAL REGULATOR TRMBL2"/>
    <property type="match status" value="1"/>
</dbReference>
<dbReference type="InterPro" id="IPR051797">
    <property type="entry name" value="TrmB-like"/>
</dbReference>
<organism evidence="2 3">
    <name type="scientific">Arenimonas caeni</name>
    <dbReference type="NCBI Taxonomy" id="2058085"/>
    <lineage>
        <taxon>Bacteria</taxon>
        <taxon>Pseudomonadati</taxon>
        <taxon>Pseudomonadota</taxon>
        <taxon>Gammaproteobacteria</taxon>
        <taxon>Lysobacterales</taxon>
        <taxon>Lysobacteraceae</taxon>
        <taxon>Arenimonas</taxon>
    </lineage>
</organism>
<dbReference type="RefSeq" id="WP_106990259.1">
    <property type="nucleotide sequence ID" value="NZ_KZ679088.1"/>
</dbReference>
<dbReference type="OrthoDB" id="1493540at2"/>
<evidence type="ECO:0000313" key="3">
    <source>
        <dbReference type="Proteomes" id="UP000241736"/>
    </source>
</evidence>
<sequence length="278" mass="29400">MASEPSPEQTLAALGFTELETRIYVALLRRSPQTGYGLSKTLGKAPANIYQALAALSLKGAVLLEEAGGSRSASAVAPDELLARLGRRFEASRDAAADALAGVHVPTSQNRLFQIQDLDQFYARAEALIGQASETLLFDLFPGPLHRLRASLERAHRRGVRIAGLVYEPTDAAFLTSLAARAAFALERWPGQQATIVADASEYVLGLVAHDGTQLLHGLWSDSPYLSCMQHSGLSAEIELGALAARGTGDGYAGPGLLATMPPGLRRLTGIATEGDNP</sequence>
<feature type="domain" description="Transcription regulator TrmB N-terminal" evidence="1">
    <location>
        <begin position="11"/>
        <end position="65"/>
    </location>
</feature>
<comment type="caution">
    <text evidence="2">The sequence shown here is derived from an EMBL/GenBank/DDBJ whole genome shotgun (WGS) entry which is preliminary data.</text>
</comment>
<dbReference type="Proteomes" id="UP000241736">
    <property type="component" value="Unassembled WGS sequence"/>
</dbReference>
<accession>A0A2P6M925</accession>
<dbReference type="SUPFAM" id="SSF46785">
    <property type="entry name" value="Winged helix' DNA-binding domain"/>
    <property type="match status" value="1"/>
</dbReference>
<dbReference type="InterPro" id="IPR002831">
    <property type="entry name" value="Tscrpt_reg_TrmB_N"/>
</dbReference>
<dbReference type="PANTHER" id="PTHR34293:SF1">
    <property type="entry name" value="HTH-TYPE TRANSCRIPTIONAL REGULATOR TRMBL2"/>
    <property type="match status" value="1"/>
</dbReference>
<evidence type="ECO:0000259" key="1">
    <source>
        <dbReference type="Pfam" id="PF01978"/>
    </source>
</evidence>
<protein>
    <recommendedName>
        <fullName evidence="1">Transcription regulator TrmB N-terminal domain-containing protein</fullName>
    </recommendedName>
</protein>
<dbReference type="Gene3D" id="1.10.10.10">
    <property type="entry name" value="Winged helix-like DNA-binding domain superfamily/Winged helix DNA-binding domain"/>
    <property type="match status" value="1"/>
</dbReference>
<gene>
    <name evidence="2" type="ORF">C6N40_06785</name>
</gene>
<dbReference type="EMBL" id="PVLF01000007">
    <property type="protein sequence ID" value="PRH82486.1"/>
    <property type="molecule type" value="Genomic_DNA"/>
</dbReference>
<proteinExistence type="predicted"/>
<dbReference type="AlphaFoldDB" id="A0A2P6M925"/>
<evidence type="ECO:0000313" key="2">
    <source>
        <dbReference type="EMBL" id="PRH82486.1"/>
    </source>
</evidence>
<name>A0A2P6M925_9GAMM</name>
<reference evidence="2 3" key="1">
    <citation type="submission" date="2018-03" db="EMBL/GenBank/DDBJ databases">
        <title>Arenimonas caeni sp. nov., isolated from activated sludge.</title>
        <authorList>
            <person name="Liu H."/>
        </authorList>
    </citation>
    <scope>NUCLEOTIDE SEQUENCE [LARGE SCALE GENOMIC DNA]</scope>
    <source>
        <strain evidence="3">z29</strain>
    </source>
</reference>